<dbReference type="Gene3D" id="2.40.30.10">
    <property type="entry name" value="Translation factors"/>
    <property type="match status" value="1"/>
</dbReference>
<dbReference type="InterPro" id="IPR009022">
    <property type="entry name" value="EFG_III"/>
</dbReference>
<dbReference type="InterPro" id="IPR009000">
    <property type="entry name" value="Transl_B-barrel_sf"/>
</dbReference>
<dbReference type="PANTHER" id="PTHR43261:SF6">
    <property type="entry name" value="ELONGATION FACTOR G-LIKE PROTEIN"/>
    <property type="match status" value="1"/>
</dbReference>
<dbReference type="InterPro" id="IPR000795">
    <property type="entry name" value="T_Tr_GTP-bd_dom"/>
</dbReference>
<evidence type="ECO:0000256" key="3">
    <source>
        <dbReference type="ARBA" id="ARBA00022768"/>
    </source>
</evidence>
<dbReference type="InterPro" id="IPR053905">
    <property type="entry name" value="EF-G-like_DII"/>
</dbReference>
<dbReference type="Gene3D" id="3.40.50.300">
    <property type="entry name" value="P-loop containing nucleotide triphosphate hydrolases"/>
    <property type="match status" value="1"/>
</dbReference>
<dbReference type="InterPro" id="IPR027417">
    <property type="entry name" value="P-loop_NTPase"/>
</dbReference>
<dbReference type="CDD" id="cd03713">
    <property type="entry name" value="EFG_mtEFG_C"/>
    <property type="match status" value="1"/>
</dbReference>
<dbReference type="Proteomes" id="UP000216339">
    <property type="component" value="Unassembled WGS sequence"/>
</dbReference>
<dbReference type="GO" id="GO:0003746">
    <property type="term" value="F:translation elongation factor activity"/>
    <property type="evidence" value="ECO:0007669"/>
    <property type="project" value="UniProtKB-KW"/>
</dbReference>
<dbReference type="CDD" id="cd01434">
    <property type="entry name" value="EFG_mtEFG1_IV"/>
    <property type="match status" value="1"/>
</dbReference>
<dbReference type="GO" id="GO:0005525">
    <property type="term" value="F:GTP binding"/>
    <property type="evidence" value="ECO:0007669"/>
    <property type="project" value="UniProtKB-KW"/>
</dbReference>
<gene>
    <name evidence="7" type="ORF">BSZ37_12370</name>
</gene>
<dbReference type="SUPFAM" id="SSF54980">
    <property type="entry name" value="EF-G C-terminal domain-like"/>
    <property type="match status" value="2"/>
</dbReference>
<evidence type="ECO:0000256" key="5">
    <source>
        <dbReference type="ARBA" id="ARBA00024731"/>
    </source>
</evidence>
<keyword evidence="2" id="KW-0547">Nucleotide-binding</keyword>
<dbReference type="PRINTS" id="PR00315">
    <property type="entry name" value="ELONGATNFCT"/>
</dbReference>
<dbReference type="SUPFAM" id="SSF50447">
    <property type="entry name" value="Translation proteins"/>
    <property type="match status" value="1"/>
</dbReference>
<sequence>MTVYDADHIRNVALVGHQGSGKTTLAEAMLFSAGAIPRMGTVEEGSTASDFHDSERERTMSVFTSLLHAEWEGHKINVLDTPGYLDFSAETITALKVADTAVFVIDAAEGVQVGTELAWTYARNTETPALFVLNKLDTAAADFATTLDKVRDRFGRAAIPMQLPGGSGTRTIIDVLLMKQIRFDDKGQAHFEPIADDFKERADALHNELVESIAENDEGLMDLYFEKGELTEDEMRKGLHQAMLNRELFPVFLTVANENVGVSRLMSFIDNVCPSPAEMPPPHMDAGSVSVDAQAAPVAFVFRTMAEEHVGEYSYLKVYDGMLTQGQDLENASDSSMERLGALYAVNGKDRDPVPQLVAGDVGVTVKLKHTSTGDTLRQRGSSAVVTPVEYPEPRMRLAIHAVHQGEEDKMAQGLAQIVKEDPSLVVEHDAHLGQVTVAGQGEMHLDIAKYRLAHRAGVEVAFERPKVSYRETVRGRAEARYRHKKQTGGAGQFADISLLVEPLDGEFQPEGQMKVRGEHTAETDWGSKVHFVDAIVGGVIDMQRFFGAIQKGVADMLRQGPVAGYPVGDVRVVVFDGGMHSVDSNENAFKTAAKMAFRDGFRDARPAILEPIVELEVLVPEAYMGDVLGDLNTRRARIQGMVAEGPFQKIVAQVPEAELYRYSTSLRSMTQGRGLHRARFSHYDPVPRDVQDQLVSGRMADAAA</sequence>
<evidence type="ECO:0000313" key="7">
    <source>
        <dbReference type="EMBL" id="PAP77168.1"/>
    </source>
</evidence>
<dbReference type="SMART" id="SM00838">
    <property type="entry name" value="EFG_C"/>
    <property type="match status" value="1"/>
</dbReference>
<evidence type="ECO:0000256" key="4">
    <source>
        <dbReference type="ARBA" id="ARBA00023134"/>
    </source>
</evidence>
<dbReference type="Gene3D" id="3.30.230.10">
    <property type="match status" value="1"/>
</dbReference>
<dbReference type="SMART" id="SM00889">
    <property type="entry name" value="EFG_IV"/>
    <property type="match status" value="1"/>
</dbReference>
<dbReference type="CDD" id="cd16262">
    <property type="entry name" value="EFG_III"/>
    <property type="match status" value="1"/>
</dbReference>
<protein>
    <recommendedName>
        <fullName evidence="1">Elongation factor G</fullName>
    </recommendedName>
</protein>
<comment type="function">
    <text evidence="5">Catalyzes the GTP-dependent ribosomal translocation step during translation elongation. During this step, the ribosome changes from the pre-translocational (PRE) to the post-translocational (POST) state as the newly formed A-site-bound peptidyl-tRNA and P-site-bound deacylated tRNA move to the P and E sites, respectively. Catalyzes the coordinated movement of the two tRNA molecules, the mRNA and conformational changes in the ribosome.</text>
</comment>
<keyword evidence="3 7" id="KW-0648">Protein biosynthesis</keyword>
<dbReference type="CDD" id="cd04170">
    <property type="entry name" value="EF-G_bact"/>
    <property type="match status" value="1"/>
</dbReference>
<dbReference type="Gene3D" id="3.30.70.240">
    <property type="match status" value="1"/>
</dbReference>
<feature type="domain" description="Tr-type G" evidence="6">
    <location>
        <begin position="7"/>
        <end position="277"/>
    </location>
</feature>
<dbReference type="InterPro" id="IPR041095">
    <property type="entry name" value="EFG_II"/>
</dbReference>
<dbReference type="FunFam" id="3.30.70.240:FF:000001">
    <property type="entry name" value="Elongation factor G"/>
    <property type="match status" value="1"/>
</dbReference>
<dbReference type="InterPro" id="IPR035649">
    <property type="entry name" value="EFG_V"/>
</dbReference>
<dbReference type="InterPro" id="IPR000640">
    <property type="entry name" value="EFG_V-like"/>
</dbReference>
<name>A0A271J1N8_9BACT</name>
<dbReference type="InterPro" id="IPR035647">
    <property type="entry name" value="EFG_III/V"/>
</dbReference>
<dbReference type="InterPro" id="IPR005225">
    <property type="entry name" value="Small_GTP-bd"/>
</dbReference>
<dbReference type="SUPFAM" id="SSF54211">
    <property type="entry name" value="Ribosomal protein S5 domain 2-like"/>
    <property type="match status" value="1"/>
</dbReference>
<dbReference type="RefSeq" id="WP_095510834.1">
    <property type="nucleotide sequence ID" value="NZ_MQWD01000001.1"/>
</dbReference>
<dbReference type="GO" id="GO:0003924">
    <property type="term" value="F:GTPase activity"/>
    <property type="evidence" value="ECO:0007669"/>
    <property type="project" value="InterPro"/>
</dbReference>
<organism evidence="7 8">
    <name type="scientific">Rubrivirga marina</name>
    <dbReference type="NCBI Taxonomy" id="1196024"/>
    <lineage>
        <taxon>Bacteria</taxon>
        <taxon>Pseudomonadati</taxon>
        <taxon>Rhodothermota</taxon>
        <taxon>Rhodothermia</taxon>
        <taxon>Rhodothermales</taxon>
        <taxon>Rubricoccaceae</taxon>
        <taxon>Rubrivirga</taxon>
    </lineage>
</organism>
<dbReference type="Pfam" id="PF14492">
    <property type="entry name" value="EFG_III"/>
    <property type="match status" value="1"/>
</dbReference>
<evidence type="ECO:0000259" key="6">
    <source>
        <dbReference type="PROSITE" id="PS51722"/>
    </source>
</evidence>
<dbReference type="InterPro" id="IPR005517">
    <property type="entry name" value="Transl_elong_EFG/EF2_IV"/>
</dbReference>
<dbReference type="PROSITE" id="PS51722">
    <property type="entry name" value="G_TR_2"/>
    <property type="match status" value="1"/>
</dbReference>
<dbReference type="Pfam" id="PF00679">
    <property type="entry name" value="EFG_C"/>
    <property type="match status" value="1"/>
</dbReference>
<dbReference type="Pfam" id="PF00009">
    <property type="entry name" value="GTP_EFTU"/>
    <property type="match status" value="1"/>
</dbReference>
<proteinExistence type="predicted"/>
<dbReference type="NCBIfam" id="NF009381">
    <property type="entry name" value="PRK12740.1-5"/>
    <property type="match status" value="1"/>
</dbReference>
<evidence type="ECO:0000256" key="2">
    <source>
        <dbReference type="ARBA" id="ARBA00022741"/>
    </source>
</evidence>
<dbReference type="NCBIfam" id="TIGR00231">
    <property type="entry name" value="small_GTP"/>
    <property type="match status" value="1"/>
</dbReference>
<evidence type="ECO:0000313" key="8">
    <source>
        <dbReference type="Proteomes" id="UP000216339"/>
    </source>
</evidence>
<dbReference type="Pfam" id="PF03764">
    <property type="entry name" value="EFG_IV"/>
    <property type="match status" value="2"/>
</dbReference>
<dbReference type="SUPFAM" id="SSF52540">
    <property type="entry name" value="P-loop containing nucleoside triphosphate hydrolases"/>
    <property type="match status" value="1"/>
</dbReference>
<accession>A0A271J1N8</accession>
<dbReference type="Gene3D" id="3.30.70.870">
    <property type="entry name" value="Elongation Factor G (Translational Gtpase), domain 3"/>
    <property type="match status" value="1"/>
</dbReference>
<dbReference type="GO" id="GO:0032790">
    <property type="term" value="P:ribosome disassembly"/>
    <property type="evidence" value="ECO:0007669"/>
    <property type="project" value="TreeGrafter"/>
</dbReference>
<dbReference type="InterPro" id="IPR014721">
    <property type="entry name" value="Ribsml_uS5_D2-typ_fold_subgr"/>
</dbReference>
<dbReference type="EMBL" id="MQWD01000001">
    <property type="protein sequence ID" value="PAP77168.1"/>
    <property type="molecule type" value="Genomic_DNA"/>
</dbReference>
<dbReference type="Pfam" id="PF22042">
    <property type="entry name" value="EF-G_D2"/>
    <property type="match status" value="1"/>
</dbReference>
<evidence type="ECO:0000256" key="1">
    <source>
        <dbReference type="ARBA" id="ARBA00017872"/>
    </source>
</evidence>
<dbReference type="AlphaFoldDB" id="A0A271J1N8"/>
<keyword evidence="4" id="KW-0342">GTP-binding</keyword>
<keyword evidence="8" id="KW-1185">Reference proteome</keyword>
<reference evidence="7 8" key="1">
    <citation type="submission" date="2016-11" db="EMBL/GenBank/DDBJ databases">
        <title>Study of marine rhodopsin-containing bacteria.</title>
        <authorList>
            <person name="Yoshizawa S."/>
            <person name="Kumagai Y."/>
            <person name="Kogure K."/>
        </authorList>
    </citation>
    <scope>NUCLEOTIDE SEQUENCE [LARGE SCALE GENOMIC DNA]</scope>
    <source>
        <strain evidence="7 8">SAORIC-28</strain>
    </source>
</reference>
<dbReference type="OrthoDB" id="9801591at2"/>
<dbReference type="InterPro" id="IPR047872">
    <property type="entry name" value="EFG_IV"/>
</dbReference>
<keyword evidence="3 7" id="KW-0251">Elongation factor</keyword>
<dbReference type="InterPro" id="IPR020568">
    <property type="entry name" value="Ribosomal_Su5_D2-typ_SF"/>
</dbReference>
<comment type="caution">
    <text evidence="7">The sequence shown here is derived from an EMBL/GenBank/DDBJ whole genome shotgun (WGS) entry which is preliminary data.</text>
</comment>
<dbReference type="PANTHER" id="PTHR43261">
    <property type="entry name" value="TRANSLATION ELONGATION FACTOR G-RELATED"/>
    <property type="match status" value="1"/>
</dbReference>